<evidence type="ECO:0000259" key="5">
    <source>
        <dbReference type="PROSITE" id="PS50893"/>
    </source>
</evidence>
<keyword evidence="7" id="KW-1185">Reference proteome</keyword>
<dbReference type="Proteomes" id="UP001228504">
    <property type="component" value="Unassembled WGS sequence"/>
</dbReference>
<dbReference type="EMBL" id="JAUSUF010000020">
    <property type="protein sequence ID" value="MDQ0151198.1"/>
    <property type="molecule type" value="Genomic_DNA"/>
</dbReference>
<evidence type="ECO:0000256" key="4">
    <source>
        <dbReference type="ARBA" id="ARBA00022840"/>
    </source>
</evidence>
<name>A0ABT9UY02_9FIRM</name>
<dbReference type="PROSITE" id="PS50893">
    <property type="entry name" value="ABC_TRANSPORTER_2"/>
    <property type="match status" value="1"/>
</dbReference>
<dbReference type="PANTHER" id="PTHR43335">
    <property type="entry name" value="ABC TRANSPORTER, ATP-BINDING PROTEIN"/>
    <property type="match status" value="1"/>
</dbReference>
<dbReference type="Pfam" id="PF00005">
    <property type="entry name" value="ABC_tran"/>
    <property type="match status" value="1"/>
</dbReference>
<comment type="similarity">
    <text evidence="1">Belongs to the ABC transporter superfamily.</text>
</comment>
<accession>A0ABT9UY02</accession>
<dbReference type="SUPFAM" id="SSF52540">
    <property type="entry name" value="P-loop containing nucleoside triphosphate hydrolases"/>
    <property type="match status" value="1"/>
</dbReference>
<dbReference type="PANTHER" id="PTHR43335:SF8">
    <property type="entry name" value="ABC TRANSPORTER, ATP-BINDING PROTEIN"/>
    <property type="match status" value="1"/>
</dbReference>
<gene>
    <name evidence="6" type="ORF">J2S18_003175</name>
</gene>
<evidence type="ECO:0000313" key="7">
    <source>
        <dbReference type="Proteomes" id="UP001228504"/>
    </source>
</evidence>
<evidence type="ECO:0000313" key="6">
    <source>
        <dbReference type="EMBL" id="MDQ0151198.1"/>
    </source>
</evidence>
<organism evidence="6 7">
    <name type="scientific">Eubacterium multiforme</name>
    <dbReference type="NCBI Taxonomy" id="83339"/>
    <lineage>
        <taxon>Bacteria</taxon>
        <taxon>Bacillati</taxon>
        <taxon>Bacillota</taxon>
        <taxon>Clostridia</taxon>
        <taxon>Eubacteriales</taxon>
        <taxon>Eubacteriaceae</taxon>
        <taxon>Eubacterium</taxon>
    </lineage>
</organism>
<protein>
    <submittedName>
        <fullName evidence="6">ABC-2 type transport system ATP-binding protein</fullName>
    </submittedName>
</protein>
<reference evidence="6 7" key="1">
    <citation type="submission" date="2023-07" db="EMBL/GenBank/DDBJ databases">
        <title>Genomic Encyclopedia of Type Strains, Phase IV (KMG-IV): sequencing the most valuable type-strain genomes for metagenomic binning, comparative biology and taxonomic classification.</title>
        <authorList>
            <person name="Goeker M."/>
        </authorList>
    </citation>
    <scope>NUCLEOTIDE SEQUENCE [LARGE SCALE GENOMIC DNA]</scope>
    <source>
        <strain evidence="6 7">DSM 20694</strain>
    </source>
</reference>
<keyword evidence="2" id="KW-0813">Transport</keyword>
<dbReference type="RefSeq" id="WP_307488225.1">
    <property type="nucleotide sequence ID" value="NZ_JAUSUF010000020.1"/>
</dbReference>
<evidence type="ECO:0000256" key="2">
    <source>
        <dbReference type="ARBA" id="ARBA00022448"/>
    </source>
</evidence>
<dbReference type="InterPro" id="IPR003593">
    <property type="entry name" value="AAA+_ATPase"/>
</dbReference>
<dbReference type="InterPro" id="IPR017871">
    <property type="entry name" value="ABC_transporter-like_CS"/>
</dbReference>
<comment type="caution">
    <text evidence="6">The sequence shown here is derived from an EMBL/GenBank/DDBJ whole genome shotgun (WGS) entry which is preliminary data.</text>
</comment>
<keyword evidence="4 6" id="KW-0067">ATP-binding</keyword>
<dbReference type="PROSITE" id="PS00211">
    <property type="entry name" value="ABC_TRANSPORTER_1"/>
    <property type="match status" value="1"/>
</dbReference>
<proteinExistence type="inferred from homology"/>
<evidence type="ECO:0000256" key="3">
    <source>
        <dbReference type="ARBA" id="ARBA00022741"/>
    </source>
</evidence>
<dbReference type="InterPro" id="IPR003439">
    <property type="entry name" value="ABC_transporter-like_ATP-bd"/>
</dbReference>
<sequence>MSENIAITKNLTKIYDKRIVIDNVNMTIKKGDIYGLVGKNGAGKTTIIKMLLSLTNSTSGEIELFGTSDLDEKIKLHSKIGSIVESPKFYKTLTARENLEYYRILKGIPGKECIDETLKLVGLSDVDKKKFNKFSLGMKQRLGLALAILGSPDFLILDEPINGLDPMGIKEVREILLNLNKMKNTTILISSHILGELSQIANCYGFLNNGKLVEEISAKDLKDKCKHHLLVKVDDVKKAAIILEKNLGYNSYEILENERIKIYKGLDEPQLVNKLLVEGNVGVYSLEKVSENLEEYFINLIGGDINV</sequence>
<dbReference type="GO" id="GO:0005524">
    <property type="term" value="F:ATP binding"/>
    <property type="evidence" value="ECO:0007669"/>
    <property type="project" value="UniProtKB-KW"/>
</dbReference>
<dbReference type="InterPro" id="IPR027417">
    <property type="entry name" value="P-loop_NTPase"/>
</dbReference>
<dbReference type="Gene3D" id="3.40.50.300">
    <property type="entry name" value="P-loop containing nucleotide triphosphate hydrolases"/>
    <property type="match status" value="1"/>
</dbReference>
<evidence type="ECO:0000256" key="1">
    <source>
        <dbReference type="ARBA" id="ARBA00005417"/>
    </source>
</evidence>
<keyword evidence="3" id="KW-0547">Nucleotide-binding</keyword>
<dbReference type="SMART" id="SM00382">
    <property type="entry name" value="AAA"/>
    <property type="match status" value="1"/>
</dbReference>
<feature type="domain" description="ABC transporter" evidence="5">
    <location>
        <begin position="6"/>
        <end position="234"/>
    </location>
</feature>